<feature type="non-terminal residue" evidence="1">
    <location>
        <position position="69"/>
    </location>
</feature>
<evidence type="ECO:0000313" key="1">
    <source>
        <dbReference type="EMBL" id="SBR67489.1"/>
    </source>
</evidence>
<accession>A0A1A8NF49</accession>
<dbReference type="GO" id="GO:0016853">
    <property type="term" value="F:isomerase activity"/>
    <property type="evidence" value="ECO:0007669"/>
    <property type="project" value="UniProtKB-KW"/>
</dbReference>
<dbReference type="AlphaFoldDB" id="A0A1A8NF49"/>
<sequence>LFPKAGCKVETFHLGVRVMVVNQSMDQPLKMSALEFSTLSGACWEWLTRVATATDPNSTSLWNQLLGWT</sequence>
<dbReference type="EMBL" id="HAEG01002555">
    <property type="protein sequence ID" value="SBR67489.1"/>
    <property type="molecule type" value="Transcribed_RNA"/>
</dbReference>
<keyword evidence="1" id="KW-0413">Isomerase</keyword>
<protein>
    <submittedName>
        <fullName evidence="1">Peptidylprolyl isomerase (Cyclophilin)-like 6</fullName>
    </submittedName>
</protein>
<reference evidence="1" key="1">
    <citation type="submission" date="2016-05" db="EMBL/GenBank/DDBJ databases">
        <authorList>
            <person name="Lavstsen T."/>
            <person name="Jespersen J.S."/>
        </authorList>
    </citation>
    <scope>NUCLEOTIDE SEQUENCE</scope>
    <source>
        <tissue evidence="1">Brain</tissue>
    </source>
</reference>
<proteinExistence type="predicted"/>
<organism evidence="1">
    <name type="scientific">Nothobranchius pienaari</name>
    <dbReference type="NCBI Taxonomy" id="704102"/>
    <lineage>
        <taxon>Eukaryota</taxon>
        <taxon>Metazoa</taxon>
        <taxon>Chordata</taxon>
        <taxon>Craniata</taxon>
        <taxon>Vertebrata</taxon>
        <taxon>Euteleostomi</taxon>
        <taxon>Actinopterygii</taxon>
        <taxon>Neopterygii</taxon>
        <taxon>Teleostei</taxon>
        <taxon>Neoteleostei</taxon>
        <taxon>Acanthomorphata</taxon>
        <taxon>Ovalentaria</taxon>
        <taxon>Atherinomorphae</taxon>
        <taxon>Cyprinodontiformes</taxon>
        <taxon>Nothobranchiidae</taxon>
        <taxon>Nothobranchius</taxon>
    </lineage>
</organism>
<gene>
    <name evidence="1" type="primary">PPIL6</name>
</gene>
<feature type="non-terminal residue" evidence="1">
    <location>
        <position position="1"/>
    </location>
</feature>
<name>A0A1A8NF49_9TELE</name>
<reference evidence="1" key="2">
    <citation type="submission" date="2016-06" db="EMBL/GenBank/DDBJ databases">
        <title>The genome of a short-lived fish provides insights into sex chromosome evolution and the genetic control of aging.</title>
        <authorList>
            <person name="Reichwald K."/>
            <person name="Felder M."/>
            <person name="Petzold A."/>
            <person name="Koch P."/>
            <person name="Groth M."/>
            <person name="Platzer M."/>
        </authorList>
    </citation>
    <scope>NUCLEOTIDE SEQUENCE</scope>
    <source>
        <tissue evidence="1">Brain</tissue>
    </source>
</reference>